<dbReference type="STRING" id="880071.Fleli_0783"/>
<dbReference type="OrthoDB" id="9811314at2"/>
<gene>
    <name evidence="4" type="ordered locus">Fleli_0783</name>
</gene>
<dbReference type="HOGENOM" id="CLU_009902_3_2_10"/>
<dbReference type="InterPro" id="IPR007863">
    <property type="entry name" value="Peptidase_M16_C"/>
</dbReference>
<dbReference type="PANTHER" id="PTHR11851">
    <property type="entry name" value="METALLOPROTEASE"/>
    <property type="match status" value="1"/>
</dbReference>
<dbReference type="InterPro" id="IPR050361">
    <property type="entry name" value="MPP/UQCRC_Complex"/>
</dbReference>
<protein>
    <submittedName>
        <fullName evidence="4">Putative Zn-dependent peptidase</fullName>
    </submittedName>
</protein>
<dbReference type="KEGG" id="fli:Fleli_0783"/>
<feature type="domain" description="Peptidase M16 N-terminal" evidence="2">
    <location>
        <begin position="24"/>
        <end position="163"/>
    </location>
</feature>
<evidence type="ECO:0000256" key="1">
    <source>
        <dbReference type="ARBA" id="ARBA00007261"/>
    </source>
</evidence>
<dbReference type="PATRIC" id="fig|880071.3.peg.757"/>
<evidence type="ECO:0000313" key="5">
    <source>
        <dbReference type="Proteomes" id="UP000006054"/>
    </source>
</evidence>
<dbReference type="Proteomes" id="UP000006054">
    <property type="component" value="Chromosome"/>
</dbReference>
<dbReference type="Pfam" id="PF05193">
    <property type="entry name" value="Peptidase_M16_C"/>
    <property type="match status" value="1"/>
</dbReference>
<dbReference type="Pfam" id="PF00675">
    <property type="entry name" value="Peptidase_M16"/>
    <property type="match status" value="1"/>
</dbReference>
<evidence type="ECO:0000259" key="3">
    <source>
        <dbReference type="Pfam" id="PF05193"/>
    </source>
</evidence>
<dbReference type="InterPro" id="IPR011765">
    <property type="entry name" value="Pept_M16_N"/>
</dbReference>
<dbReference type="PANTHER" id="PTHR11851:SF49">
    <property type="entry name" value="MITOCHONDRIAL-PROCESSING PEPTIDASE SUBUNIT ALPHA"/>
    <property type="match status" value="1"/>
</dbReference>
<evidence type="ECO:0000313" key="4">
    <source>
        <dbReference type="EMBL" id="AFM03243.1"/>
    </source>
</evidence>
<proteinExistence type="inferred from homology"/>
<comment type="similarity">
    <text evidence="1">Belongs to the peptidase M16 family.</text>
</comment>
<dbReference type="EMBL" id="CP003345">
    <property type="protein sequence ID" value="AFM03243.1"/>
    <property type="molecule type" value="Genomic_DNA"/>
</dbReference>
<dbReference type="GO" id="GO:0046872">
    <property type="term" value="F:metal ion binding"/>
    <property type="evidence" value="ECO:0007669"/>
    <property type="project" value="InterPro"/>
</dbReference>
<accession>I4AH08</accession>
<dbReference type="RefSeq" id="WP_014796701.1">
    <property type="nucleotide sequence ID" value="NC_018018.1"/>
</dbReference>
<keyword evidence="5" id="KW-1185">Reference proteome</keyword>
<dbReference type="Gene3D" id="3.30.830.10">
    <property type="entry name" value="Metalloenzyme, LuxS/M16 peptidase-like"/>
    <property type="match status" value="2"/>
</dbReference>
<sequence>MSSDNYQVYTFPNGIRLVHCQVNHTKIAHCGFSLEVGSRDEKAHQEGIAHFWEHMAFKGTQKRKSFHIINRLDAVGGELNAFTTKEKIVFYASVLDEHSEKAIDILSDIAFRSIFPDKEIEKERGVILEEMAMYKDNPIDLLDDEFDEVVFGNHALGKQILGTSESVKRFKRTDFEEFVGQNLDTSRLIFSSVSRLPFAKVKKMVEKYIADIPAFSSTLYRNPAPFVKAQHIIKSKSISQAHCMIGGAAYNLHDTKRIPFALLNNYLGGPALNSRLNLSLREKYGLVYSVDSGFSAYSDSGMFAISFATEKKSLDKSLNLVLKQLNLLKEKTLGSGLFHTAKQQFKGQLAMSSESNSGLMIGMGKSFLDFGRMVSLQEFFDKVDALTVFDLQDIAQEIFREENLHRLIYMPDGTEEE</sequence>
<dbReference type="AlphaFoldDB" id="I4AH08"/>
<reference evidence="5" key="1">
    <citation type="submission" date="2012-06" db="EMBL/GenBank/DDBJ databases">
        <title>The complete genome of Flexibacter litoralis DSM 6794.</title>
        <authorList>
            <person name="Lucas S."/>
            <person name="Copeland A."/>
            <person name="Lapidus A."/>
            <person name="Glavina del Rio T."/>
            <person name="Dalin E."/>
            <person name="Tice H."/>
            <person name="Bruce D."/>
            <person name="Goodwin L."/>
            <person name="Pitluck S."/>
            <person name="Peters L."/>
            <person name="Ovchinnikova G."/>
            <person name="Lu M."/>
            <person name="Kyrpides N."/>
            <person name="Mavromatis K."/>
            <person name="Ivanova N."/>
            <person name="Brettin T."/>
            <person name="Detter J.C."/>
            <person name="Han C."/>
            <person name="Larimer F."/>
            <person name="Land M."/>
            <person name="Hauser L."/>
            <person name="Markowitz V."/>
            <person name="Cheng J.-F."/>
            <person name="Hugenholtz P."/>
            <person name="Woyke T."/>
            <person name="Wu D."/>
            <person name="Spring S."/>
            <person name="Lang E."/>
            <person name="Kopitz M."/>
            <person name="Brambilla E."/>
            <person name="Klenk H.-P."/>
            <person name="Eisen J.A."/>
        </authorList>
    </citation>
    <scope>NUCLEOTIDE SEQUENCE [LARGE SCALE GENOMIC DNA]</scope>
    <source>
        <strain evidence="5">ATCC 23117 / DSM 6794 / NBRC 15988 / NCIMB 1366 / Sio-4</strain>
    </source>
</reference>
<evidence type="ECO:0000259" key="2">
    <source>
        <dbReference type="Pfam" id="PF00675"/>
    </source>
</evidence>
<feature type="domain" description="Peptidase M16 C-terminal" evidence="3">
    <location>
        <begin position="170"/>
        <end position="344"/>
    </location>
</feature>
<dbReference type="SUPFAM" id="SSF63411">
    <property type="entry name" value="LuxS/MPP-like metallohydrolase"/>
    <property type="match status" value="2"/>
</dbReference>
<name>I4AH08_BERLS</name>
<organism evidence="4 5">
    <name type="scientific">Bernardetia litoralis (strain ATCC 23117 / DSM 6794 / NBRC 15988 / NCIMB 1366 / Fx l1 / Sio-4)</name>
    <name type="common">Flexibacter litoralis</name>
    <dbReference type="NCBI Taxonomy" id="880071"/>
    <lineage>
        <taxon>Bacteria</taxon>
        <taxon>Pseudomonadati</taxon>
        <taxon>Bacteroidota</taxon>
        <taxon>Cytophagia</taxon>
        <taxon>Cytophagales</taxon>
        <taxon>Bernardetiaceae</taxon>
        <taxon>Bernardetia</taxon>
    </lineage>
</organism>
<dbReference type="InterPro" id="IPR011249">
    <property type="entry name" value="Metalloenz_LuxS/M16"/>
</dbReference>
<dbReference type="eggNOG" id="COG0612">
    <property type="taxonomic scope" value="Bacteria"/>
</dbReference>